<comment type="similarity">
    <text evidence="1">Belongs to the LDH2/MDH2 oxidoreductase family.</text>
</comment>
<organism evidence="4 5">
    <name type="scientific">Olivibacter ginsenosidimutans</name>
    <dbReference type="NCBI Taxonomy" id="1176537"/>
    <lineage>
        <taxon>Bacteria</taxon>
        <taxon>Pseudomonadati</taxon>
        <taxon>Bacteroidota</taxon>
        <taxon>Sphingobacteriia</taxon>
        <taxon>Sphingobacteriales</taxon>
        <taxon>Sphingobacteriaceae</taxon>
        <taxon>Olivibacter</taxon>
    </lineage>
</organism>
<dbReference type="Gene3D" id="1.10.1530.10">
    <property type="match status" value="1"/>
</dbReference>
<keyword evidence="3" id="KW-0812">Transmembrane</keyword>
<dbReference type="InterPro" id="IPR043143">
    <property type="entry name" value="Mal/L-sulf/L-lact_DH-like_NADP"/>
</dbReference>
<dbReference type="Pfam" id="PF02615">
    <property type="entry name" value="Ldh_2"/>
    <property type="match status" value="1"/>
</dbReference>
<dbReference type="InterPro" id="IPR003767">
    <property type="entry name" value="Malate/L-lactate_DH-like"/>
</dbReference>
<gene>
    <name evidence="4" type="ORF">GCM10023231_29650</name>
</gene>
<evidence type="ECO:0000313" key="5">
    <source>
        <dbReference type="Proteomes" id="UP001501411"/>
    </source>
</evidence>
<dbReference type="EMBL" id="BAABIQ010000040">
    <property type="protein sequence ID" value="GAA4798971.1"/>
    <property type="molecule type" value="Genomic_DNA"/>
</dbReference>
<evidence type="ECO:0000256" key="3">
    <source>
        <dbReference type="SAM" id="Phobius"/>
    </source>
</evidence>
<name>A0ABP9BTE5_9SPHI</name>
<keyword evidence="5" id="KW-1185">Reference proteome</keyword>
<proteinExistence type="inferred from homology"/>
<dbReference type="InterPro" id="IPR036111">
    <property type="entry name" value="Mal/L-sulfo/L-lacto_DH-like_sf"/>
</dbReference>
<dbReference type="PANTHER" id="PTHR11091">
    <property type="entry name" value="OXIDOREDUCTASE-RELATED"/>
    <property type="match status" value="1"/>
</dbReference>
<protein>
    <submittedName>
        <fullName evidence="4">Ldh family oxidoreductase</fullName>
    </submittedName>
</protein>
<evidence type="ECO:0000256" key="2">
    <source>
        <dbReference type="ARBA" id="ARBA00023002"/>
    </source>
</evidence>
<accession>A0ABP9BTE5</accession>
<dbReference type="InterPro" id="IPR043144">
    <property type="entry name" value="Mal/L-sulf/L-lact_DH-like_ah"/>
</dbReference>
<dbReference type="SUPFAM" id="SSF89733">
    <property type="entry name" value="L-sulfolactate dehydrogenase-like"/>
    <property type="match status" value="1"/>
</dbReference>
<keyword evidence="3" id="KW-1133">Transmembrane helix</keyword>
<dbReference type="Proteomes" id="UP001501411">
    <property type="component" value="Unassembled WGS sequence"/>
</dbReference>
<dbReference type="Gene3D" id="3.30.1370.60">
    <property type="entry name" value="Hypothetical oxidoreductase yiak, domain 2"/>
    <property type="match status" value="1"/>
</dbReference>
<comment type="caution">
    <text evidence="4">The sequence shown here is derived from an EMBL/GenBank/DDBJ whole genome shotgun (WGS) entry which is preliminary data.</text>
</comment>
<evidence type="ECO:0000313" key="4">
    <source>
        <dbReference type="EMBL" id="GAA4798971.1"/>
    </source>
</evidence>
<sequence>MAFPSIIPFPLAIKLEALKLYPFRFKFFYFLIFNFDFLIFGLFNLENKFYTIAETDLRQFTEQVFLAIGCSAAHASLAADVLIQADLRGIDSHGTARLSGYVRLWQQGRLNPTPNITIVHETATTATVDGDKGLGLVVAPYAMEIAIAKATTYGSGWVAIRNSNHFGIAGYHALMAVKKDMIGYAMTNASPLVTPTYSKERMLGTNPICYAFPAGKHLPVVVDMATSAAANGKLEIAQRSGKPIPDGWVQTADGQPSVDPHELKQGGALLPLGGDKLHGSHKGFGLSATVDILSAVLSGANYGPWAPPFVAYLEPHPNPVGEGLGHFLGALRADGFRPIEEFKTHMDNWITRFKQATPIDREQPVVIPGEPEFIAEAQRKASGIPIIDRVWDDLKKLAQDLKINTL</sequence>
<keyword evidence="2" id="KW-0560">Oxidoreductase</keyword>
<keyword evidence="3" id="KW-0472">Membrane</keyword>
<feature type="transmembrane region" description="Helical" evidence="3">
    <location>
        <begin position="27"/>
        <end position="45"/>
    </location>
</feature>
<evidence type="ECO:0000256" key="1">
    <source>
        <dbReference type="ARBA" id="ARBA00006056"/>
    </source>
</evidence>
<reference evidence="5" key="1">
    <citation type="journal article" date="2019" name="Int. J. Syst. Evol. Microbiol.">
        <title>The Global Catalogue of Microorganisms (GCM) 10K type strain sequencing project: providing services to taxonomists for standard genome sequencing and annotation.</title>
        <authorList>
            <consortium name="The Broad Institute Genomics Platform"/>
            <consortium name="The Broad Institute Genome Sequencing Center for Infectious Disease"/>
            <person name="Wu L."/>
            <person name="Ma J."/>
        </authorList>
    </citation>
    <scope>NUCLEOTIDE SEQUENCE [LARGE SCALE GENOMIC DNA]</scope>
    <source>
        <strain evidence="5">JCM 18200</strain>
    </source>
</reference>
<dbReference type="PANTHER" id="PTHR11091:SF0">
    <property type="entry name" value="MALATE DEHYDROGENASE"/>
    <property type="match status" value="1"/>
</dbReference>